<protein>
    <submittedName>
        <fullName evidence="1">Uncharacterized protein</fullName>
    </submittedName>
</protein>
<proteinExistence type="predicted"/>
<dbReference type="EMBL" id="LAZR01003186">
    <property type="protein sequence ID" value="KKN21026.1"/>
    <property type="molecule type" value="Genomic_DNA"/>
</dbReference>
<comment type="caution">
    <text evidence="1">The sequence shown here is derived from an EMBL/GenBank/DDBJ whole genome shotgun (WGS) entry which is preliminary data.</text>
</comment>
<sequence>MLNVTHAESAILGGQARFKTWLDKFTEQWNEPAMNAVVLRWWDLMPPDMKEQAKAQFPSEFAEIETRIEAVRDRPEE</sequence>
<evidence type="ECO:0000313" key="1">
    <source>
        <dbReference type="EMBL" id="KKN21026.1"/>
    </source>
</evidence>
<dbReference type="AlphaFoldDB" id="A0A0F9R6U8"/>
<reference evidence="1" key="1">
    <citation type="journal article" date="2015" name="Nature">
        <title>Complex archaea that bridge the gap between prokaryotes and eukaryotes.</title>
        <authorList>
            <person name="Spang A."/>
            <person name="Saw J.H."/>
            <person name="Jorgensen S.L."/>
            <person name="Zaremba-Niedzwiedzka K."/>
            <person name="Martijn J."/>
            <person name="Lind A.E."/>
            <person name="van Eijk R."/>
            <person name="Schleper C."/>
            <person name="Guy L."/>
            <person name="Ettema T.J."/>
        </authorList>
    </citation>
    <scope>NUCLEOTIDE SEQUENCE</scope>
</reference>
<gene>
    <name evidence="1" type="ORF">LCGC14_0929620</name>
</gene>
<name>A0A0F9R6U8_9ZZZZ</name>
<organism evidence="1">
    <name type="scientific">marine sediment metagenome</name>
    <dbReference type="NCBI Taxonomy" id="412755"/>
    <lineage>
        <taxon>unclassified sequences</taxon>
        <taxon>metagenomes</taxon>
        <taxon>ecological metagenomes</taxon>
    </lineage>
</organism>
<accession>A0A0F9R6U8</accession>